<feature type="transmembrane region" description="Helical" evidence="8">
    <location>
        <begin position="151"/>
        <end position="170"/>
    </location>
</feature>
<keyword evidence="1" id="KW-0645">Protease</keyword>
<dbReference type="GO" id="GO:0046872">
    <property type="term" value="F:metal ion binding"/>
    <property type="evidence" value="ECO:0007669"/>
    <property type="project" value="UniProtKB-KW"/>
</dbReference>
<dbReference type="InterPro" id="IPR032456">
    <property type="entry name" value="Peptidase_M48_N"/>
</dbReference>
<evidence type="ECO:0000256" key="3">
    <source>
        <dbReference type="ARBA" id="ARBA00022801"/>
    </source>
</evidence>
<keyword evidence="8" id="KW-0812">Transmembrane</keyword>
<keyword evidence="2 7" id="KW-0479">Metal-binding</keyword>
<feature type="binding site" evidence="7">
    <location>
        <position position="409"/>
    </location>
    <ligand>
        <name>Zn(2+)</name>
        <dbReference type="ChEBI" id="CHEBI:29105"/>
        <note>catalytic</note>
    </ligand>
</feature>
<feature type="transmembrane region" description="Helical" evidence="8">
    <location>
        <begin position="227"/>
        <end position="250"/>
    </location>
</feature>
<evidence type="ECO:0000256" key="2">
    <source>
        <dbReference type="ARBA" id="ARBA00022723"/>
    </source>
</evidence>
<feature type="binding site" evidence="7">
    <location>
        <position position="329"/>
    </location>
    <ligand>
        <name>Zn(2+)</name>
        <dbReference type="ChEBI" id="CHEBI:29105"/>
        <note>catalytic</note>
    </ligand>
</feature>
<reference evidence="11 12" key="1">
    <citation type="journal article" date="2016" name="Nat. Commun.">
        <title>Thousands of microbial genomes shed light on interconnected biogeochemical processes in an aquifer system.</title>
        <authorList>
            <person name="Anantharaman K."/>
            <person name="Brown C.T."/>
            <person name="Hug L.A."/>
            <person name="Sharon I."/>
            <person name="Castelle C.J."/>
            <person name="Probst A.J."/>
            <person name="Thomas B.C."/>
            <person name="Singh A."/>
            <person name="Wilkins M.J."/>
            <person name="Karaoz U."/>
            <person name="Brodie E.L."/>
            <person name="Williams K.H."/>
            <person name="Hubbard S.S."/>
            <person name="Banfield J.F."/>
        </authorList>
    </citation>
    <scope>NUCLEOTIDE SEQUENCE [LARGE SCALE GENOMIC DNA]</scope>
</reference>
<feature type="binding site" evidence="7">
    <location>
        <position position="333"/>
    </location>
    <ligand>
        <name>Zn(2+)</name>
        <dbReference type="ChEBI" id="CHEBI:29105"/>
        <note>catalytic</note>
    </ligand>
</feature>
<evidence type="ECO:0000256" key="4">
    <source>
        <dbReference type="ARBA" id="ARBA00022833"/>
    </source>
</evidence>
<evidence type="ECO:0000313" key="12">
    <source>
        <dbReference type="Proteomes" id="UP000179034"/>
    </source>
</evidence>
<dbReference type="PANTHER" id="PTHR10120">
    <property type="entry name" value="CAAX PRENYL PROTEASE 1"/>
    <property type="match status" value="1"/>
</dbReference>
<feature type="transmembrane region" description="Helical" evidence="8">
    <location>
        <begin position="203"/>
        <end position="220"/>
    </location>
</feature>
<dbReference type="CDD" id="cd07343">
    <property type="entry name" value="M48A_Zmpste24p_like"/>
    <property type="match status" value="1"/>
</dbReference>
<comment type="cofactor">
    <cofactor evidence="7">
        <name>Zn(2+)</name>
        <dbReference type="ChEBI" id="CHEBI:29105"/>
    </cofactor>
    <text evidence="7">Binds 1 zinc ion per subunit.</text>
</comment>
<evidence type="ECO:0008006" key="13">
    <source>
        <dbReference type="Google" id="ProtNLM"/>
    </source>
</evidence>
<keyword evidence="8" id="KW-0472">Membrane</keyword>
<sequence>MKKLYLPFLVLIVLYVFAGTLLDIPSSLPEGTVVPDEVREILTSERIEQAILYSNFRYGWYFFENLLSMGLLLAILMLGLSRTIRQRAERWSTALTSIRHAPLVCGLGAALLALLILFLSATEEHPVSFGSLGIVLAWGLVGTYAGKSPRFATNALYIFLFLLLLTVPNYPLSYYRDFIVEHRFDLSTETFGKWLADWLKGELIAFLFIIILTPLAYWGIRKRPRDWWAWVAGASVPIMIFFIVITPVYLDPLFNTYEPLRDEALRARILTMAEEAGISGGRVFQVDKSKETQKINAYVTGLFGTKRIVMWDTILAKMTTDEVAFVMAHEMGHYILHHVWKFIGIFALILTVLLFLISRTIGLFIRRFGTRMGFTELGDIASAPLLLLMLQLLMFLITPAINGYGRHLEHEADIFGLDLTRDGVPAAMAFVKLANENLSNPSPHPFIEFWLFDHPTLSDRIAFCRQYGAGPGEGRNSAE</sequence>
<feature type="active site" evidence="6">
    <location>
        <position position="330"/>
    </location>
</feature>
<dbReference type="EMBL" id="MFIW01000045">
    <property type="protein sequence ID" value="OGF97855.1"/>
    <property type="molecule type" value="Genomic_DNA"/>
</dbReference>
<dbReference type="Proteomes" id="UP000179034">
    <property type="component" value="Unassembled WGS sequence"/>
</dbReference>
<evidence type="ECO:0000313" key="11">
    <source>
        <dbReference type="EMBL" id="OGF97855.1"/>
    </source>
</evidence>
<keyword evidence="4 7" id="KW-0862">Zinc</keyword>
<evidence type="ECO:0000259" key="10">
    <source>
        <dbReference type="Pfam" id="PF16491"/>
    </source>
</evidence>
<evidence type="ECO:0000256" key="8">
    <source>
        <dbReference type="SAM" id="Phobius"/>
    </source>
</evidence>
<dbReference type="Pfam" id="PF01435">
    <property type="entry name" value="Peptidase_M48"/>
    <property type="match status" value="1"/>
</dbReference>
<evidence type="ECO:0000256" key="5">
    <source>
        <dbReference type="ARBA" id="ARBA00023049"/>
    </source>
</evidence>
<evidence type="ECO:0000259" key="9">
    <source>
        <dbReference type="Pfam" id="PF01435"/>
    </source>
</evidence>
<accession>A0A1F5YCD5</accession>
<feature type="domain" description="Peptidase M48" evidence="9">
    <location>
        <begin position="259"/>
        <end position="464"/>
    </location>
</feature>
<dbReference type="AlphaFoldDB" id="A0A1F5YCD5"/>
<keyword evidence="8" id="KW-1133">Transmembrane helix</keyword>
<feature type="domain" description="CAAX prenyl protease 1 N-terminal" evidence="10">
    <location>
        <begin position="135"/>
        <end position="256"/>
    </location>
</feature>
<protein>
    <recommendedName>
        <fullName evidence="13">Peptidase M48</fullName>
    </recommendedName>
</protein>
<organism evidence="11 12">
    <name type="scientific">Candidatus Glassbacteria bacterium RBG_16_58_8</name>
    <dbReference type="NCBI Taxonomy" id="1817866"/>
    <lineage>
        <taxon>Bacteria</taxon>
        <taxon>Candidatus Glassiibacteriota</taxon>
    </lineage>
</organism>
<dbReference type="Gene3D" id="3.30.2010.10">
    <property type="entry name" value="Metalloproteases ('zincins'), catalytic domain"/>
    <property type="match status" value="1"/>
</dbReference>
<proteinExistence type="predicted"/>
<name>A0A1F5YCD5_9BACT</name>
<dbReference type="InterPro" id="IPR001915">
    <property type="entry name" value="Peptidase_M48"/>
</dbReference>
<evidence type="ECO:0000256" key="1">
    <source>
        <dbReference type="ARBA" id="ARBA00022670"/>
    </source>
</evidence>
<evidence type="ECO:0000256" key="7">
    <source>
        <dbReference type="PIRSR" id="PIRSR627057-2"/>
    </source>
</evidence>
<comment type="caution">
    <text evidence="11">The sequence shown here is derived from an EMBL/GenBank/DDBJ whole genome shotgun (WGS) entry which is preliminary data.</text>
</comment>
<feature type="transmembrane region" description="Helical" evidence="8">
    <location>
        <begin position="377"/>
        <end position="397"/>
    </location>
</feature>
<dbReference type="Pfam" id="PF16491">
    <property type="entry name" value="Peptidase_M48_N"/>
    <property type="match status" value="1"/>
</dbReference>
<keyword evidence="5" id="KW-0482">Metalloprotease</keyword>
<feature type="transmembrane region" description="Helical" evidence="8">
    <location>
        <begin position="58"/>
        <end position="80"/>
    </location>
</feature>
<feature type="transmembrane region" description="Helical" evidence="8">
    <location>
        <begin position="127"/>
        <end position="144"/>
    </location>
</feature>
<dbReference type="GO" id="GO:0071586">
    <property type="term" value="P:CAAX-box protein processing"/>
    <property type="evidence" value="ECO:0007669"/>
    <property type="project" value="InterPro"/>
</dbReference>
<dbReference type="InterPro" id="IPR027057">
    <property type="entry name" value="CAXX_Prtase_1"/>
</dbReference>
<evidence type="ECO:0000256" key="6">
    <source>
        <dbReference type="PIRSR" id="PIRSR627057-1"/>
    </source>
</evidence>
<feature type="active site" description="Proton donor" evidence="6">
    <location>
        <position position="413"/>
    </location>
</feature>
<gene>
    <name evidence="11" type="ORF">A2Z06_04060</name>
</gene>
<dbReference type="GO" id="GO:0004222">
    <property type="term" value="F:metalloendopeptidase activity"/>
    <property type="evidence" value="ECO:0007669"/>
    <property type="project" value="InterPro"/>
</dbReference>
<keyword evidence="3" id="KW-0378">Hydrolase</keyword>
<feature type="transmembrane region" description="Helical" evidence="8">
    <location>
        <begin position="342"/>
        <end position="365"/>
    </location>
</feature>
<feature type="transmembrane region" description="Helical" evidence="8">
    <location>
        <begin position="101"/>
        <end position="121"/>
    </location>
</feature>